<dbReference type="Proteomes" id="UP000316080">
    <property type="component" value="Unassembled WGS sequence"/>
</dbReference>
<dbReference type="AlphaFoldDB" id="A0A523BGP0"/>
<evidence type="ECO:0000256" key="1">
    <source>
        <dbReference type="ARBA" id="ARBA00008515"/>
    </source>
</evidence>
<gene>
    <name evidence="3" type="ORF">DSO09_01205</name>
    <name evidence="2" type="ORF">EF809_01905</name>
</gene>
<dbReference type="Gene3D" id="3.30.300.100">
    <property type="entry name" value="MTH677-like"/>
    <property type="match status" value="1"/>
</dbReference>
<organism evidence="3 5">
    <name type="scientific">Thermoproteota archaeon</name>
    <dbReference type="NCBI Taxonomy" id="2056631"/>
    <lineage>
        <taxon>Archaea</taxon>
        <taxon>Thermoproteota</taxon>
    </lineage>
</organism>
<evidence type="ECO:0000313" key="4">
    <source>
        <dbReference type="Proteomes" id="UP000316080"/>
    </source>
</evidence>
<dbReference type="EMBL" id="RXIH01000016">
    <property type="protein sequence ID" value="RZN56853.1"/>
    <property type="molecule type" value="Genomic_DNA"/>
</dbReference>
<accession>A0A523BGP0</accession>
<evidence type="ECO:0000313" key="2">
    <source>
        <dbReference type="EMBL" id="RZN56853.1"/>
    </source>
</evidence>
<evidence type="ECO:0000313" key="3">
    <source>
        <dbReference type="EMBL" id="TDA40101.1"/>
    </source>
</evidence>
<sequence length="93" mass="10600">MSNGITNISNEIIKEACKIGEKEAYKYITLHINPKLISSFDISVIYENNQFTIEIYINTIINIDLEKLLDEAIDAALNAIDNFIRGKITCQNY</sequence>
<proteinExistence type="inferred from homology"/>
<reference evidence="3 5" key="1">
    <citation type="journal article" date="2019" name="Nat. Microbiol.">
        <title>Expanding anaerobic alkane metabolism in the domain of Archaea.</title>
        <authorList>
            <person name="Wang Y."/>
            <person name="Wegener G."/>
            <person name="Hou J."/>
            <person name="Wang F."/>
            <person name="Xiao X."/>
        </authorList>
    </citation>
    <scope>NUCLEOTIDE SEQUENCE [LARGE SCALE GENOMIC DNA]</scope>
    <source>
        <strain evidence="3">WYZ-LMO11</strain>
    </source>
</reference>
<dbReference type="EMBL" id="QNVI01000015">
    <property type="protein sequence ID" value="TDA40101.1"/>
    <property type="molecule type" value="Genomic_DNA"/>
</dbReference>
<name>A0A523BGP0_9CREN</name>
<evidence type="ECO:0000313" key="5">
    <source>
        <dbReference type="Proteomes" id="UP000317265"/>
    </source>
</evidence>
<comment type="similarity">
    <text evidence="1">Belongs to the UPF0440 family.</text>
</comment>
<comment type="caution">
    <text evidence="3">The sequence shown here is derived from an EMBL/GenBank/DDBJ whole genome shotgun (WGS) entry which is preliminary data.</text>
</comment>
<dbReference type="InterPro" id="IPR035954">
    <property type="entry name" value="MTH677-like_sf"/>
</dbReference>
<reference evidence="2 4" key="2">
    <citation type="journal article" date="2019" name="Nat. Microbiol.">
        <title>Wide diversity of methane and short-chain alkane metabolisms in uncultured archaea.</title>
        <authorList>
            <person name="Borrel G."/>
            <person name="Adam P.S."/>
            <person name="McKay L.J."/>
            <person name="Chen L.X."/>
            <person name="Sierra-Garcia I.N."/>
            <person name="Sieber C.M."/>
            <person name="Letourneur Q."/>
            <person name="Ghozlane A."/>
            <person name="Andersen G.L."/>
            <person name="Li W.J."/>
            <person name="Hallam S.J."/>
            <person name="Muyzer G."/>
            <person name="de Oliveira V.M."/>
            <person name="Inskeep W.P."/>
            <person name="Banfield J.F."/>
            <person name="Gribaldo S."/>
        </authorList>
    </citation>
    <scope>NUCLEOTIDE SEQUENCE [LARGE SCALE GENOMIC DNA]</scope>
    <source>
        <strain evidence="2">Verst-YHS</strain>
    </source>
</reference>
<dbReference type="Proteomes" id="UP000317265">
    <property type="component" value="Unassembled WGS sequence"/>
</dbReference>
<dbReference type="InterPro" id="IPR024502">
    <property type="entry name" value="DUF3194"/>
</dbReference>
<protein>
    <submittedName>
        <fullName evidence="2">DUF3194 domain-containing protein</fullName>
    </submittedName>
</protein>
<dbReference type="Pfam" id="PF11419">
    <property type="entry name" value="DUF3194"/>
    <property type="match status" value="1"/>
</dbReference>